<name>A0A2P2EAB0_9PROT</name>
<dbReference type="Gene3D" id="3.40.190.10">
    <property type="entry name" value="Periplasmic binding protein-like II"/>
    <property type="match status" value="2"/>
</dbReference>
<dbReference type="Pfam" id="PF09084">
    <property type="entry name" value="NMT1"/>
    <property type="match status" value="1"/>
</dbReference>
<dbReference type="GO" id="GO:0042597">
    <property type="term" value="C:periplasmic space"/>
    <property type="evidence" value="ECO:0007669"/>
    <property type="project" value="UniProtKB-SubCell"/>
</dbReference>
<evidence type="ECO:0000256" key="6">
    <source>
        <dbReference type="ARBA" id="ARBA00070228"/>
    </source>
</evidence>
<dbReference type="SUPFAM" id="SSF53850">
    <property type="entry name" value="Periplasmic binding protein-like II"/>
    <property type="match status" value="1"/>
</dbReference>
<comment type="function">
    <text evidence="5">Part of a binding-protein-dependent transport system for aliphatic sulfonates. Putative binding protein.</text>
</comment>
<dbReference type="GO" id="GO:0016020">
    <property type="term" value="C:membrane"/>
    <property type="evidence" value="ECO:0007669"/>
    <property type="project" value="InterPro"/>
</dbReference>
<feature type="domain" description="Solute-binding protein family 3/N-terminal" evidence="8">
    <location>
        <begin position="47"/>
        <end position="253"/>
    </location>
</feature>
<reference evidence="9 10" key="1">
    <citation type="journal article" date="2018" name="Genome Announc.">
        <title>Draft Genome Sequence of "Candidatus Phycosocius bacilliformis," an Alphaproteobacterial Ectosymbiont of the Hydrocarbon-Producing Green Alga Botryococcus braunii.</title>
        <authorList>
            <person name="Tanabe Y."/>
            <person name="Yamaguchi H."/>
            <person name="Watanabe M.M."/>
        </authorList>
    </citation>
    <scope>NUCLEOTIDE SEQUENCE [LARGE SCALE GENOMIC DNA]</scope>
    <source>
        <strain evidence="9 10">BOTRYCO-2</strain>
    </source>
</reference>
<dbReference type="NCBIfam" id="TIGR01728">
    <property type="entry name" value="SsuA_fam"/>
    <property type="match status" value="1"/>
</dbReference>
<keyword evidence="4 7" id="KW-0732">Signal</keyword>
<feature type="signal peptide" evidence="7">
    <location>
        <begin position="1"/>
        <end position="24"/>
    </location>
</feature>
<keyword evidence="10" id="KW-1185">Reference proteome</keyword>
<organism evidence="9 10">
    <name type="scientific">Candidatus Phycosocius bacilliformis</name>
    <dbReference type="NCBI Taxonomy" id="1445552"/>
    <lineage>
        <taxon>Bacteria</taxon>
        <taxon>Pseudomonadati</taxon>
        <taxon>Pseudomonadota</taxon>
        <taxon>Alphaproteobacteria</taxon>
        <taxon>Caulobacterales</taxon>
        <taxon>Caulobacterales incertae sedis</taxon>
        <taxon>Candidatus Phycosocius</taxon>
    </lineage>
</organism>
<evidence type="ECO:0000256" key="2">
    <source>
        <dbReference type="ARBA" id="ARBA00010742"/>
    </source>
</evidence>
<dbReference type="InterPro" id="IPR001638">
    <property type="entry name" value="Solute-binding_3/MltF_N"/>
</dbReference>
<dbReference type="PANTHER" id="PTHR30024:SF42">
    <property type="entry name" value="ALIPHATIC SULFONATES-BINDING PROTEIN-RELATED"/>
    <property type="match status" value="1"/>
</dbReference>
<evidence type="ECO:0000256" key="5">
    <source>
        <dbReference type="ARBA" id="ARBA00055538"/>
    </source>
</evidence>
<evidence type="ECO:0000256" key="1">
    <source>
        <dbReference type="ARBA" id="ARBA00004418"/>
    </source>
</evidence>
<accession>A0A2P2EAB0</accession>
<evidence type="ECO:0000313" key="10">
    <source>
        <dbReference type="Proteomes" id="UP000245086"/>
    </source>
</evidence>
<dbReference type="SMART" id="SM00062">
    <property type="entry name" value="PBPb"/>
    <property type="match status" value="1"/>
</dbReference>
<evidence type="ECO:0000256" key="4">
    <source>
        <dbReference type="ARBA" id="ARBA00022729"/>
    </source>
</evidence>
<dbReference type="EMBL" id="BFBR01000004">
    <property type="protein sequence ID" value="GBF57984.1"/>
    <property type="molecule type" value="Genomic_DNA"/>
</dbReference>
<dbReference type="AlphaFoldDB" id="A0A2P2EAB0"/>
<proteinExistence type="inferred from homology"/>
<comment type="similarity">
    <text evidence="2">Belongs to the bacterial solute-binding protein SsuA/TauA family.</text>
</comment>
<evidence type="ECO:0000259" key="8">
    <source>
        <dbReference type="SMART" id="SM00062"/>
    </source>
</evidence>
<sequence length="323" mass="33376">MAAMADRFSRRGLLVAGAASAALAACGQASKTTGKGVNLAFQKNGVMLVAQTRGSLVEPLKVAGIDPVNWVEFPSGPPLLEAMAVGSVDLGLTGDTPPIFAQVAGAPIKYVAQVRLSGKAGGIITPKGSSLQSLKDLKGKKLCFTRGSSAHNSAVVALQSVGLSLNDVESINLGPADAAAAFAQGGIDGWVIWDPYFTLAIRDQGARVLTGLDQLGGGASFLLANAKFADARGEDLKALLTAIAKEGDWCAANTDAVAEITAKASGLELDLLKDTMKRTDFKVEPLSDDVLSAQQATVDRFAQLGIIPKRVSISDAAWRGWTG</sequence>
<dbReference type="FunFam" id="3.40.190.10:FF:000050">
    <property type="entry name" value="Sulfonate ABC transporter substrate-binding protein"/>
    <property type="match status" value="1"/>
</dbReference>
<keyword evidence="3" id="KW-0813">Transport</keyword>
<dbReference type="InterPro" id="IPR010067">
    <property type="entry name" value="ABC_SsuA_sub-bd"/>
</dbReference>
<dbReference type="Proteomes" id="UP000245086">
    <property type="component" value="Unassembled WGS sequence"/>
</dbReference>
<evidence type="ECO:0000313" key="9">
    <source>
        <dbReference type="EMBL" id="GBF57984.1"/>
    </source>
</evidence>
<dbReference type="GO" id="GO:0042626">
    <property type="term" value="F:ATPase-coupled transmembrane transporter activity"/>
    <property type="evidence" value="ECO:0007669"/>
    <property type="project" value="InterPro"/>
</dbReference>
<dbReference type="PANTHER" id="PTHR30024">
    <property type="entry name" value="ALIPHATIC SULFONATES-BINDING PROTEIN-RELATED"/>
    <property type="match status" value="1"/>
</dbReference>
<gene>
    <name evidence="9" type="primary">ssuA</name>
    <name evidence="9" type="ORF">PbB2_01655</name>
</gene>
<comment type="subcellular location">
    <subcellularLocation>
        <location evidence="1">Periplasm</location>
    </subcellularLocation>
</comment>
<dbReference type="RefSeq" id="WP_108984839.1">
    <property type="nucleotide sequence ID" value="NZ_BFBR01000004.1"/>
</dbReference>
<evidence type="ECO:0000256" key="3">
    <source>
        <dbReference type="ARBA" id="ARBA00022448"/>
    </source>
</evidence>
<feature type="chain" id="PRO_5015180750" description="Putative aliphatic sulfonates-binding protein" evidence="7">
    <location>
        <begin position="25"/>
        <end position="323"/>
    </location>
</feature>
<comment type="caution">
    <text evidence="9">The sequence shown here is derived from an EMBL/GenBank/DDBJ whole genome shotgun (WGS) entry which is preliminary data.</text>
</comment>
<protein>
    <recommendedName>
        <fullName evidence="6">Putative aliphatic sulfonates-binding protein</fullName>
    </recommendedName>
</protein>
<dbReference type="OrthoDB" id="6522570at2"/>
<dbReference type="InterPro" id="IPR015168">
    <property type="entry name" value="SsuA/THI5"/>
</dbReference>
<evidence type="ECO:0000256" key="7">
    <source>
        <dbReference type="SAM" id="SignalP"/>
    </source>
</evidence>
<dbReference type="PROSITE" id="PS51257">
    <property type="entry name" value="PROKAR_LIPOPROTEIN"/>
    <property type="match status" value="1"/>
</dbReference>